<feature type="domain" description="DM8" evidence="1">
    <location>
        <begin position="10"/>
        <end position="127"/>
    </location>
</feature>
<dbReference type="InterPro" id="IPR056520">
    <property type="entry name" value="ARM_KDM8_N"/>
</dbReference>
<reference evidence="2 4" key="1">
    <citation type="submission" date="2024-02" db="EMBL/GenBank/DDBJ databases">
        <authorList>
            <person name="Vignale AGUSTIN F."/>
            <person name="Sosa J E."/>
            <person name="Modenutti C."/>
        </authorList>
    </citation>
    <scope>NUCLEOTIDE SEQUENCE [LARGE SCALE GENOMIC DNA]</scope>
</reference>
<evidence type="ECO:0000313" key="4">
    <source>
        <dbReference type="Proteomes" id="UP001642360"/>
    </source>
</evidence>
<dbReference type="Pfam" id="PF24472">
    <property type="entry name" value="ARM_KDM8_N"/>
    <property type="match status" value="1"/>
</dbReference>
<dbReference type="Gene3D" id="2.60.120.10">
    <property type="entry name" value="Jelly Rolls"/>
    <property type="match status" value="1"/>
</dbReference>
<evidence type="ECO:0000313" key="3">
    <source>
        <dbReference type="EMBL" id="CAK9164450.1"/>
    </source>
</evidence>
<protein>
    <recommendedName>
        <fullName evidence="1">DM8 domain-containing protein</fullName>
    </recommendedName>
</protein>
<name>A0ABC8RP54_9AQUA</name>
<organism evidence="2 4">
    <name type="scientific">Ilex paraguariensis</name>
    <name type="common">yerba mate</name>
    <dbReference type="NCBI Taxonomy" id="185542"/>
    <lineage>
        <taxon>Eukaryota</taxon>
        <taxon>Viridiplantae</taxon>
        <taxon>Streptophyta</taxon>
        <taxon>Embryophyta</taxon>
        <taxon>Tracheophyta</taxon>
        <taxon>Spermatophyta</taxon>
        <taxon>Magnoliopsida</taxon>
        <taxon>eudicotyledons</taxon>
        <taxon>Gunneridae</taxon>
        <taxon>Pentapetalae</taxon>
        <taxon>asterids</taxon>
        <taxon>campanulids</taxon>
        <taxon>Aquifoliales</taxon>
        <taxon>Aquifoliaceae</taxon>
        <taxon>Ilex</taxon>
    </lineage>
</organism>
<dbReference type="AlphaFoldDB" id="A0ABC8RP54"/>
<evidence type="ECO:0000313" key="2">
    <source>
        <dbReference type="EMBL" id="CAK9146766.1"/>
    </source>
</evidence>
<dbReference type="EMBL" id="CAUOFW020001613">
    <property type="protein sequence ID" value="CAK9146766.1"/>
    <property type="molecule type" value="Genomic_DNA"/>
</dbReference>
<keyword evidence="4" id="KW-1185">Reference proteome</keyword>
<accession>A0ABC8RP54</accession>
<dbReference type="InterPro" id="IPR014710">
    <property type="entry name" value="RmlC-like_jellyroll"/>
</dbReference>
<sequence>MATAADVLETPTLDSARPNLLQRITEQGGYSYVRMASVAVSNNDFRAAEAASEMAWEQLHSGPWHSVLPIWRDAYSMACLQVAKFYYFNGDFGEALRVLDMGLIMGGVTLRKDLDSAVEKASKKAGELMSLEVGIDSAERVESRIVCEEFDEAEVLRVLPIKSLSCKIVGKRSALSLEGFLCDYVLSGLPVIISDCMAHWPASTRWNNMDYLMKVAGYRTVPVEVI</sequence>
<gene>
    <name evidence="2" type="ORF">ILEXP_LOCUS14634</name>
    <name evidence="3" type="ORF">ILEXP_LOCUS33567</name>
</gene>
<evidence type="ECO:0000259" key="1">
    <source>
        <dbReference type="Pfam" id="PF24472"/>
    </source>
</evidence>
<dbReference type="Proteomes" id="UP001642360">
    <property type="component" value="Unassembled WGS sequence"/>
</dbReference>
<proteinExistence type="predicted"/>
<dbReference type="SUPFAM" id="SSF51197">
    <property type="entry name" value="Clavaminate synthase-like"/>
    <property type="match status" value="1"/>
</dbReference>
<comment type="caution">
    <text evidence="2">The sequence shown here is derived from an EMBL/GenBank/DDBJ whole genome shotgun (WGS) entry which is preliminary data.</text>
</comment>
<dbReference type="EMBL" id="CAUOFW020004209">
    <property type="protein sequence ID" value="CAK9164450.1"/>
    <property type="molecule type" value="Genomic_DNA"/>
</dbReference>